<dbReference type="GO" id="GO:0009424">
    <property type="term" value="C:bacterial-type flagellum hook"/>
    <property type="evidence" value="ECO:0007669"/>
    <property type="project" value="UniProtKB-UniRule"/>
</dbReference>
<sequence>MSTFSGLNTAWTGMSAARRSLETAGQNIANVGVEGYTRQRVETASAAGVSTIGRLSGPSSAGHGVSVTGIARLADAQLDERARGTAAISAQTGAISAGLSTLESSLREPGSAGLSAALNDFWAGWQDVANQPGEPAPAAVVIARGTALAQQLGALHGEFTQQWDTQHQGLRAEVAEVNALAERVGTLNAQIRSATASGADSGAMLDQRTQLTARLAELTGATVRAQPDGTTDVLLSGTPLVAGTSARTLELAGGSRLQDAAAPQLRWSHRAADDAGSTLSLESGALGARLALLAPAEPDGTGGALAQASSTLDAIAVELATQVNAVQAAGVSTAGTPGGPFFSLDPARAAASLTVRARGAEDLAAATPGQGALDGSNAARLAQLGELAAGPDAIWAGLVVTTGTAVRHAAQSAVNTSLAHVAALEQQQAQAGVSLDEENIALLTHQHAYQGAARVLTAVDQMLDTLINRTGVVGR</sequence>
<dbReference type="Proteomes" id="UP000560069">
    <property type="component" value="Unassembled WGS sequence"/>
</dbReference>
<evidence type="ECO:0000256" key="1">
    <source>
        <dbReference type="ARBA" id="ARBA00004365"/>
    </source>
</evidence>
<dbReference type="InterPro" id="IPR002371">
    <property type="entry name" value="FlgK"/>
</dbReference>
<evidence type="ECO:0000256" key="4">
    <source>
        <dbReference type="ARBA" id="ARBA00016244"/>
    </source>
</evidence>
<evidence type="ECO:0000256" key="7">
    <source>
        <dbReference type="RuleBase" id="RU362065"/>
    </source>
</evidence>
<dbReference type="Pfam" id="PF22638">
    <property type="entry name" value="FlgK_D1"/>
    <property type="match status" value="1"/>
</dbReference>
<evidence type="ECO:0000256" key="6">
    <source>
        <dbReference type="ARBA" id="ARBA00023143"/>
    </source>
</evidence>
<evidence type="ECO:0000259" key="10">
    <source>
        <dbReference type="Pfam" id="PF22638"/>
    </source>
</evidence>
<dbReference type="Pfam" id="PF06429">
    <property type="entry name" value="Flg_bbr_C"/>
    <property type="match status" value="1"/>
</dbReference>
<keyword evidence="11" id="KW-0966">Cell projection</keyword>
<feature type="domain" description="Flagellar basal-body/hook protein C-terminal" evidence="9">
    <location>
        <begin position="430"/>
        <end position="468"/>
    </location>
</feature>
<dbReference type="InterPro" id="IPR053927">
    <property type="entry name" value="FlgK_helical"/>
</dbReference>
<evidence type="ECO:0000259" key="8">
    <source>
        <dbReference type="Pfam" id="PF00460"/>
    </source>
</evidence>
<accession>A0A7Z0J325</accession>
<comment type="similarity">
    <text evidence="3 7">Belongs to the flagella basal body rod proteins family.</text>
</comment>
<dbReference type="Pfam" id="PF00460">
    <property type="entry name" value="Flg_bb_rod"/>
    <property type="match status" value="1"/>
</dbReference>
<organism evidence="11 12">
    <name type="scientific">Nesterenkonia sandarakina</name>
    <dbReference type="NCBI Taxonomy" id="272918"/>
    <lineage>
        <taxon>Bacteria</taxon>
        <taxon>Bacillati</taxon>
        <taxon>Actinomycetota</taxon>
        <taxon>Actinomycetes</taxon>
        <taxon>Micrococcales</taxon>
        <taxon>Micrococcaceae</taxon>
        <taxon>Nesterenkonia</taxon>
    </lineage>
</organism>
<evidence type="ECO:0000256" key="3">
    <source>
        <dbReference type="ARBA" id="ARBA00009677"/>
    </source>
</evidence>
<comment type="subcellular location">
    <subcellularLocation>
        <location evidence="1 7">Bacterial flagellum</location>
    </subcellularLocation>
    <subcellularLocation>
        <location evidence="2 7">Secreted</location>
    </subcellularLocation>
</comment>
<gene>
    <name evidence="7" type="primary">flgK</name>
    <name evidence="11" type="ORF">HNR11_001416</name>
</gene>
<comment type="caution">
    <text evidence="11">The sequence shown here is derived from an EMBL/GenBank/DDBJ whole genome shotgun (WGS) entry which is preliminary data.</text>
</comment>
<name>A0A7Z0J325_9MICC</name>
<dbReference type="PANTHER" id="PTHR30033">
    <property type="entry name" value="FLAGELLAR HOOK-ASSOCIATED PROTEIN 1"/>
    <property type="match status" value="1"/>
</dbReference>
<dbReference type="GO" id="GO:0005576">
    <property type="term" value="C:extracellular region"/>
    <property type="evidence" value="ECO:0007669"/>
    <property type="project" value="UniProtKB-SubCell"/>
</dbReference>
<dbReference type="EMBL" id="JACCFQ010000001">
    <property type="protein sequence ID" value="NYJ16882.1"/>
    <property type="molecule type" value="Genomic_DNA"/>
</dbReference>
<keyword evidence="11" id="KW-0969">Cilium</keyword>
<evidence type="ECO:0000256" key="2">
    <source>
        <dbReference type="ARBA" id="ARBA00004613"/>
    </source>
</evidence>
<dbReference type="SUPFAM" id="SSF64518">
    <property type="entry name" value="Phase 1 flagellin"/>
    <property type="match status" value="1"/>
</dbReference>
<evidence type="ECO:0000256" key="5">
    <source>
        <dbReference type="ARBA" id="ARBA00022525"/>
    </source>
</evidence>
<proteinExistence type="inferred from homology"/>
<keyword evidence="6 7" id="KW-0975">Bacterial flagellum</keyword>
<evidence type="ECO:0000259" key="9">
    <source>
        <dbReference type="Pfam" id="PF06429"/>
    </source>
</evidence>
<dbReference type="AlphaFoldDB" id="A0A7Z0J325"/>
<feature type="domain" description="Flagellar hook-associated protein FlgK helical" evidence="10">
    <location>
        <begin position="99"/>
        <end position="342"/>
    </location>
</feature>
<reference evidence="11 12" key="1">
    <citation type="submission" date="2020-07" db="EMBL/GenBank/DDBJ databases">
        <title>Sequencing the genomes of 1000 actinobacteria strains.</title>
        <authorList>
            <person name="Klenk H.-P."/>
        </authorList>
    </citation>
    <scope>NUCLEOTIDE SEQUENCE [LARGE SCALE GENOMIC DNA]</scope>
    <source>
        <strain evidence="11 12">DSM 15664</strain>
    </source>
</reference>
<dbReference type="PANTHER" id="PTHR30033:SF1">
    <property type="entry name" value="FLAGELLAR HOOK-ASSOCIATED PROTEIN 1"/>
    <property type="match status" value="1"/>
</dbReference>
<dbReference type="InterPro" id="IPR010930">
    <property type="entry name" value="Flg_bb/hook_C_dom"/>
</dbReference>
<feature type="domain" description="Flagellar basal body rod protein N-terminal" evidence="8">
    <location>
        <begin position="7"/>
        <end position="37"/>
    </location>
</feature>
<keyword evidence="11" id="KW-0282">Flagellum</keyword>
<dbReference type="NCBIfam" id="TIGR02492">
    <property type="entry name" value="flgK_ends"/>
    <property type="match status" value="1"/>
</dbReference>
<dbReference type="PRINTS" id="PR01005">
    <property type="entry name" value="FLGHOOKAP1"/>
</dbReference>
<dbReference type="InterPro" id="IPR001444">
    <property type="entry name" value="Flag_bb_rod_N"/>
</dbReference>
<dbReference type="GO" id="GO:0044780">
    <property type="term" value="P:bacterial-type flagellum assembly"/>
    <property type="evidence" value="ECO:0007669"/>
    <property type="project" value="InterPro"/>
</dbReference>
<dbReference type="RefSeq" id="WP_179441722.1">
    <property type="nucleotide sequence ID" value="NZ_BAAALK010000002.1"/>
</dbReference>
<keyword evidence="5 7" id="KW-0964">Secreted</keyword>
<evidence type="ECO:0000313" key="12">
    <source>
        <dbReference type="Proteomes" id="UP000560069"/>
    </source>
</evidence>
<keyword evidence="12" id="KW-1185">Reference proteome</keyword>
<evidence type="ECO:0000313" key="11">
    <source>
        <dbReference type="EMBL" id="NYJ16882.1"/>
    </source>
</evidence>
<dbReference type="GO" id="GO:0005198">
    <property type="term" value="F:structural molecule activity"/>
    <property type="evidence" value="ECO:0007669"/>
    <property type="project" value="UniProtKB-UniRule"/>
</dbReference>
<protein>
    <recommendedName>
        <fullName evidence="4 7">Flagellar hook-associated protein 1</fullName>
        <shortName evidence="7">HAP1</shortName>
    </recommendedName>
</protein>